<dbReference type="InterPro" id="IPR000182">
    <property type="entry name" value="GNAT_dom"/>
</dbReference>
<comment type="catalytic activity">
    <reaction evidence="3">
        <text>N-terminal L-alanyl-[ribosomal protein bS18] + acetyl-CoA = N-terminal N(alpha)-acetyl-L-alanyl-[ribosomal protein bS18] + CoA + H(+)</text>
        <dbReference type="Rhea" id="RHEA:43756"/>
        <dbReference type="Rhea" id="RHEA-COMP:10676"/>
        <dbReference type="Rhea" id="RHEA-COMP:10677"/>
        <dbReference type="ChEBI" id="CHEBI:15378"/>
        <dbReference type="ChEBI" id="CHEBI:57287"/>
        <dbReference type="ChEBI" id="CHEBI:57288"/>
        <dbReference type="ChEBI" id="CHEBI:64718"/>
        <dbReference type="ChEBI" id="CHEBI:83683"/>
        <dbReference type="EC" id="2.3.1.266"/>
    </reaction>
</comment>
<dbReference type="Proteomes" id="UP000268084">
    <property type="component" value="Chromosome"/>
</dbReference>
<gene>
    <name evidence="5" type="primary">rimI</name>
    <name evidence="5" type="ORF">EH165_11415</name>
</gene>
<dbReference type="GO" id="GO:0008999">
    <property type="term" value="F:protein-N-terminal-alanine acetyltransferase activity"/>
    <property type="evidence" value="ECO:0007669"/>
    <property type="project" value="UniProtKB-EC"/>
</dbReference>
<dbReference type="PROSITE" id="PS51186">
    <property type="entry name" value="GNAT"/>
    <property type="match status" value="1"/>
</dbReference>
<dbReference type="NCBIfam" id="TIGR01575">
    <property type="entry name" value="rimI"/>
    <property type="match status" value="1"/>
</dbReference>
<keyword evidence="6" id="KW-1185">Reference proteome</keyword>
<dbReference type="InterPro" id="IPR050832">
    <property type="entry name" value="Bact_Acetyltransf"/>
</dbReference>
<comment type="subcellular location">
    <subcellularLocation>
        <location evidence="3">Cytoplasm</location>
    </subcellularLocation>
</comment>
<dbReference type="OrthoDB" id="529907at2"/>
<dbReference type="SUPFAM" id="SSF55729">
    <property type="entry name" value="Acyl-CoA N-acyltransferases (Nat)"/>
    <property type="match status" value="1"/>
</dbReference>
<dbReference type="PANTHER" id="PTHR43877">
    <property type="entry name" value="AMINOALKYLPHOSPHONATE N-ACETYLTRANSFERASE-RELATED-RELATED"/>
    <property type="match status" value="1"/>
</dbReference>
<comment type="function">
    <text evidence="3">Acetylates the N-terminal alanine of ribosomal protein bS18.</text>
</comment>
<feature type="domain" description="N-acetyltransferase" evidence="4">
    <location>
        <begin position="1"/>
        <end position="137"/>
    </location>
</feature>
<keyword evidence="3" id="KW-0963">Cytoplasm</keyword>
<keyword evidence="2" id="KW-0012">Acyltransferase</keyword>
<reference evidence="5 6" key="2">
    <citation type="submission" date="2018-12" db="EMBL/GenBank/DDBJ databases">
        <title>Nakamurella antarcticus sp. nov., isolated from Antarctica South Shetland Islands soil.</title>
        <authorList>
            <person name="Peng F."/>
        </authorList>
    </citation>
    <scope>NUCLEOTIDE SEQUENCE [LARGE SCALE GENOMIC DNA]</scope>
    <source>
        <strain evidence="5 6">S14-144</strain>
    </source>
</reference>
<protein>
    <recommendedName>
        <fullName evidence="3">[Ribosomal protein bS18]-alanine N-acetyltransferase</fullName>
        <ecNumber evidence="3">2.3.1.266</ecNumber>
    </recommendedName>
</protein>
<comment type="similarity">
    <text evidence="3">Belongs to the acetyltransferase family. RimI subfamily.</text>
</comment>
<dbReference type="EC" id="2.3.1.266" evidence="3"/>
<evidence type="ECO:0000256" key="1">
    <source>
        <dbReference type="ARBA" id="ARBA00022679"/>
    </source>
</evidence>
<dbReference type="Pfam" id="PF00583">
    <property type="entry name" value="Acetyltransf_1"/>
    <property type="match status" value="1"/>
</dbReference>
<dbReference type="KEGG" id="nak:EH165_11415"/>
<dbReference type="CDD" id="cd04301">
    <property type="entry name" value="NAT_SF"/>
    <property type="match status" value="1"/>
</dbReference>
<reference evidence="5 6" key="1">
    <citation type="submission" date="2018-11" db="EMBL/GenBank/DDBJ databases">
        <authorList>
            <person name="Da X."/>
        </authorList>
    </citation>
    <scope>NUCLEOTIDE SEQUENCE [LARGE SCALE GENOMIC DNA]</scope>
    <source>
        <strain evidence="5 6">S14-144</strain>
    </source>
</reference>
<sequence length="137" mass="15401">MRWWDIEQVTHLEEVLFPADSPWTAAMFWSELAQGHHYVVAREGERVLGYAGLARSVDLAEVQTIGVHPSYQGRGLGRNMMDNLLEAAAGLPVMLEVRTDNTAAIALYESLGFVRLSLRRNYYQPSGADAYTMERKA</sequence>
<accession>A0A3G8ZQR9</accession>
<dbReference type="InterPro" id="IPR016181">
    <property type="entry name" value="Acyl_CoA_acyltransferase"/>
</dbReference>
<organism evidence="5 6">
    <name type="scientific">Nakamurella antarctica</name>
    <dbReference type="NCBI Taxonomy" id="1902245"/>
    <lineage>
        <taxon>Bacteria</taxon>
        <taxon>Bacillati</taxon>
        <taxon>Actinomycetota</taxon>
        <taxon>Actinomycetes</taxon>
        <taxon>Nakamurellales</taxon>
        <taxon>Nakamurellaceae</taxon>
        <taxon>Nakamurella</taxon>
    </lineage>
</organism>
<dbReference type="EMBL" id="CP034170">
    <property type="protein sequence ID" value="AZI59579.1"/>
    <property type="molecule type" value="Genomic_DNA"/>
</dbReference>
<evidence type="ECO:0000256" key="2">
    <source>
        <dbReference type="ARBA" id="ARBA00023315"/>
    </source>
</evidence>
<dbReference type="InterPro" id="IPR006464">
    <property type="entry name" value="AcTrfase_RimI/Ard1"/>
</dbReference>
<name>A0A3G8ZQR9_9ACTN</name>
<keyword evidence="1 5" id="KW-0808">Transferase</keyword>
<dbReference type="Gene3D" id="3.40.630.30">
    <property type="match status" value="1"/>
</dbReference>
<dbReference type="GO" id="GO:0005737">
    <property type="term" value="C:cytoplasm"/>
    <property type="evidence" value="ECO:0007669"/>
    <property type="project" value="UniProtKB-SubCell"/>
</dbReference>
<evidence type="ECO:0000259" key="4">
    <source>
        <dbReference type="PROSITE" id="PS51186"/>
    </source>
</evidence>
<dbReference type="AlphaFoldDB" id="A0A3G8ZQR9"/>
<evidence type="ECO:0000256" key="3">
    <source>
        <dbReference type="RuleBase" id="RU363094"/>
    </source>
</evidence>
<proteinExistence type="inferred from homology"/>
<evidence type="ECO:0000313" key="5">
    <source>
        <dbReference type="EMBL" id="AZI59579.1"/>
    </source>
</evidence>
<evidence type="ECO:0000313" key="6">
    <source>
        <dbReference type="Proteomes" id="UP000268084"/>
    </source>
</evidence>